<feature type="transmembrane region" description="Helical" evidence="2">
    <location>
        <begin position="7"/>
        <end position="28"/>
    </location>
</feature>
<accession>A0AAN9B3A6</accession>
<protein>
    <recommendedName>
        <fullName evidence="5">Sulfotransferase</fullName>
    </recommendedName>
</protein>
<keyword evidence="2" id="KW-0812">Transmembrane</keyword>
<dbReference type="AlphaFoldDB" id="A0AAN9B3A6"/>
<dbReference type="EMBL" id="JBAMIC010000013">
    <property type="protein sequence ID" value="KAK7096715.1"/>
    <property type="molecule type" value="Genomic_DNA"/>
</dbReference>
<evidence type="ECO:0008006" key="5">
    <source>
        <dbReference type="Google" id="ProtNLM"/>
    </source>
</evidence>
<evidence type="ECO:0000256" key="2">
    <source>
        <dbReference type="SAM" id="Phobius"/>
    </source>
</evidence>
<name>A0AAN9B3A6_9CAEN</name>
<dbReference type="PANTHER" id="PTHR10704:SF44">
    <property type="entry name" value="LD35051P-RELATED"/>
    <property type="match status" value="1"/>
</dbReference>
<dbReference type="GO" id="GO:0001517">
    <property type="term" value="F:N-acetylglucosamine 6-O-sulfotransferase activity"/>
    <property type="evidence" value="ECO:0007669"/>
    <property type="project" value="TreeGrafter"/>
</dbReference>
<feature type="region of interest" description="Disordered" evidence="1">
    <location>
        <begin position="40"/>
        <end position="81"/>
    </location>
</feature>
<dbReference type="Gene3D" id="3.40.50.300">
    <property type="entry name" value="P-loop containing nucleotide triphosphate hydrolases"/>
    <property type="match status" value="1"/>
</dbReference>
<dbReference type="Pfam" id="PF13469">
    <property type="entry name" value="Sulfotransfer_3"/>
    <property type="match status" value="1"/>
</dbReference>
<keyword evidence="2" id="KW-1133">Transmembrane helix</keyword>
<organism evidence="3 4">
    <name type="scientific">Littorina saxatilis</name>
    <dbReference type="NCBI Taxonomy" id="31220"/>
    <lineage>
        <taxon>Eukaryota</taxon>
        <taxon>Metazoa</taxon>
        <taxon>Spiralia</taxon>
        <taxon>Lophotrochozoa</taxon>
        <taxon>Mollusca</taxon>
        <taxon>Gastropoda</taxon>
        <taxon>Caenogastropoda</taxon>
        <taxon>Littorinimorpha</taxon>
        <taxon>Littorinoidea</taxon>
        <taxon>Littorinidae</taxon>
        <taxon>Littorina</taxon>
    </lineage>
</organism>
<dbReference type="GO" id="GO:0006044">
    <property type="term" value="P:N-acetylglucosamine metabolic process"/>
    <property type="evidence" value="ECO:0007669"/>
    <property type="project" value="TreeGrafter"/>
</dbReference>
<dbReference type="InterPro" id="IPR051135">
    <property type="entry name" value="Gal/GlcNAc/GalNAc_ST"/>
</dbReference>
<proteinExistence type="predicted"/>
<dbReference type="GO" id="GO:0006790">
    <property type="term" value="P:sulfur compound metabolic process"/>
    <property type="evidence" value="ECO:0007669"/>
    <property type="project" value="TreeGrafter"/>
</dbReference>
<dbReference type="SUPFAM" id="SSF52540">
    <property type="entry name" value="P-loop containing nucleoside triphosphate hydrolases"/>
    <property type="match status" value="1"/>
</dbReference>
<dbReference type="InterPro" id="IPR027417">
    <property type="entry name" value="P-loop_NTPase"/>
</dbReference>
<feature type="compositionally biased region" description="Polar residues" evidence="1">
    <location>
        <begin position="71"/>
        <end position="81"/>
    </location>
</feature>
<dbReference type="Proteomes" id="UP001374579">
    <property type="component" value="Unassembled WGS sequence"/>
</dbReference>
<dbReference type="PANTHER" id="PTHR10704">
    <property type="entry name" value="CARBOHYDRATE SULFOTRANSFERASE"/>
    <property type="match status" value="1"/>
</dbReference>
<evidence type="ECO:0000313" key="4">
    <source>
        <dbReference type="Proteomes" id="UP001374579"/>
    </source>
</evidence>
<sequence length="414" mass="47268">MKHPVTIARLVIGVFVCLTVVFVVKYVGCNPAQYLKLNLDTSTGPSGEEPRPVSKSADHKPETQGPMSALPQHTENNSSNSDPEVKVILLTYMRSGSTLTGEVFNKHPRVFFFYEPLWTVDFSFIRAKEPAFFFHRDIMKHDPKDKTQVRLLKTNIISSILHCDFKHMYTQPLTDPLAYLKSRTLQPFKQCKDSHPGLQGLYGCLPVLRQACTSAKVIAMKVVRLPMELAATFLKADPKVKVIHLVRDPRAVLNSRRPSGISALYPQTARQFCDYVAKDLKDSIPLKQQFPGRVLTVRYEDLAQRPLAFSSRLLTFARLDMPPAMTDYVINMTSSNDVRITEKTFETYRRNASLTAASWRRTVQFDFVQDVDRSCGELYSLAGYLPLDSQSRLRNMNEPYFEDYRQAPIKLWDD</sequence>
<evidence type="ECO:0000313" key="3">
    <source>
        <dbReference type="EMBL" id="KAK7096715.1"/>
    </source>
</evidence>
<gene>
    <name evidence="3" type="ORF">V1264_003789</name>
</gene>
<feature type="compositionally biased region" description="Basic and acidic residues" evidence="1">
    <location>
        <begin position="48"/>
        <end position="62"/>
    </location>
</feature>
<evidence type="ECO:0000256" key="1">
    <source>
        <dbReference type="SAM" id="MobiDB-lite"/>
    </source>
</evidence>
<keyword evidence="2" id="KW-0472">Membrane</keyword>
<keyword evidence="4" id="KW-1185">Reference proteome</keyword>
<reference evidence="3 4" key="1">
    <citation type="submission" date="2024-02" db="EMBL/GenBank/DDBJ databases">
        <title>Chromosome-scale genome assembly of the rough periwinkle Littorina saxatilis.</title>
        <authorList>
            <person name="De Jode A."/>
            <person name="Faria R."/>
            <person name="Formenti G."/>
            <person name="Sims Y."/>
            <person name="Smith T.P."/>
            <person name="Tracey A."/>
            <person name="Wood J.M.D."/>
            <person name="Zagrodzka Z.B."/>
            <person name="Johannesson K."/>
            <person name="Butlin R.K."/>
            <person name="Leder E.H."/>
        </authorList>
    </citation>
    <scope>NUCLEOTIDE SEQUENCE [LARGE SCALE GENOMIC DNA]</scope>
    <source>
        <strain evidence="3">Snail1</strain>
        <tissue evidence="3">Muscle</tissue>
    </source>
</reference>
<comment type="caution">
    <text evidence="3">The sequence shown here is derived from an EMBL/GenBank/DDBJ whole genome shotgun (WGS) entry which is preliminary data.</text>
</comment>